<feature type="region of interest" description="Disordered" evidence="1">
    <location>
        <begin position="48"/>
        <end position="86"/>
    </location>
</feature>
<name>A0AAJ5VZK2_9MICO</name>
<organism evidence="3 4">
    <name type="scientific">Candidatus Microbacterium phytovorans</name>
    <dbReference type="NCBI Taxonomy" id="3121374"/>
    <lineage>
        <taxon>Bacteria</taxon>
        <taxon>Bacillati</taxon>
        <taxon>Actinomycetota</taxon>
        <taxon>Actinomycetes</taxon>
        <taxon>Micrococcales</taxon>
        <taxon>Microbacteriaceae</taxon>
        <taxon>Microbacterium</taxon>
    </lineage>
</organism>
<dbReference type="Proteomes" id="UP001213972">
    <property type="component" value="Chromosome"/>
</dbReference>
<accession>A0AAJ5VZK2</accession>
<proteinExistence type="predicted"/>
<dbReference type="GO" id="GO:0006508">
    <property type="term" value="P:proteolysis"/>
    <property type="evidence" value="ECO:0007669"/>
    <property type="project" value="InterPro"/>
</dbReference>
<evidence type="ECO:0000313" key="4">
    <source>
        <dbReference type="Proteomes" id="UP001213972"/>
    </source>
</evidence>
<dbReference type="InterPro" id="IPR003709">
    <property type="entry name" value="VanY-like_core_dom"/>
</dbReference>
<keyword evidence="3" id="KW-0121">Carboxypeptidase</keyword>
<keyword evidence="3" id="KW-0645">Protease</keyword>
<dbReference type="Pfam" id="PF02557">
    <property type="entry name" value="VanY"/>
    <property type="match status" value="1"/>
</dbReference>
<reference evidence="3" key="1">
    <citation type="submission" date="2023-03" db="EMBL/GenBank/DDBJ databases">
        <title>Andean soil-derived lignocellulolytic bacterial consortium as a source of novel taxa and putative plastic-active enzymes.</title>
        <authorList>
            <person name="Diaz-Garcia L."/>
            <person name="Chuvochina M."/>
            <person name="Feuerriegel G."/>
            <person name="Bunk B."/>
            <person name="Sproer C."/>
            <person name="Streit W.R."/>
            <person name="Rodriguez L.M."/>
            <person name="Overmann J."/>
            <person name="Jimenez D.J."/>
        </authorList>
    </citation>
    <scope>NUCLEOTIDE SEQUENCE</scope>
    <source>
        <strain evidence="3">MAG 4610</strain>
    </source>
</reference>
<dbReference type="InterPro" id="IPR009045">
    <property type="entry name" value="Zn_M74/Hedgehog-like"/>
</dbReference>
<dbReference type="SUPFAM" id="SSF55166">
    <property type="entry name" value="Hedgehog/DD-peptidase"/>
    <property type="match status" value="1"/>
</dbReference>
<dbReference type="CDD" id="cd14852">
    <property type="entry name" value="LD-carboxypeptidase"/>
    <property type="match status" value="1"/>
</dbReference>
<dbReference type="EMBL" id="CP119321">
    <property type="protein sequence ID" value="WEK13316.1"/>
    <property type="molecule type" value="Genomic_DNA"/>
</dbReference>
<dbReference type="GO" id="GO:0004180">
    <property type="term" value="F:carboxypeptidase activity"/>
    <property type="evidence" value="ECO:0007669"/>
    <property type="project" value="UniProtKB-KW"/>
</dbReference>
<protein>
    <submittedName>
        <fullName evidence="3">D-alanyl-D-alanine carboxypeptidase family protein</fullName>
    </submittedName>
</protein>
<dbReference type="InterPro" id="IPR052179">
    <property type="entry name" value="DD-CPase-like"/>
</dbReference>
<dbReference type="AlphaFoldDB" id="A0AAJ5VZK2"/>
<evidence type="ECO:0000313" key="3">
    <source>
        <dbReference type="EMBL" id="WEK13316.1"/>
    </source>
</evidence>
<feature type="compositionally biased region" description="Low complexity" evidence="1">
    <location>
        <begin position="48"/>
        <end position="74"/>
    </location>
</feature>
<feature type="domain" description="D-alanyl-D-alanine carboxypeptidase-like core" evidence="2">
    <location>
        <begin position="168"/>
        <end position="296"/>
    </location>
</feature>
<dbReference type="PANTHER" id="PTHR34385">
    <property type="entry name" value="D-ALANYL-D-ALANINE CARBOXYPEPTIDASE"/>
    <property type="match status" value="1"/>
</dbReference>
<evidence type="ECO:0000259" key="2">
    <source>
        <dbReference type="Pfam" id="PF02557"/>
    </source>
</evidence>
<evidence type="ECO:0000256" key="1">
    <source>
        <dbReference type="SAM" id="MobiDB-lite"/>
    </source>
</evidence>
<keyword evidence="3" id="KW-0378">Hydrolase</keyword>
<sequence>MPPAHSSSRRENRVSRRVRLARRRAVAIVLVLVVVGVAAYLLTRPGVAEADGAGDPPSAPSSPVATPEPEQPSATPSPTPTAEPAVCDDPALIDALDNGSDADVIAAVGGGDAFREVVASGAAPCIDLTDATRTWVVVNKRNALDPIDYWPTPQAQPDGIRVVSGGGWLRADAAAALDELAAAIVADGVGTLGVDSAFRPYAFQVDLYNGYVASRGQAAADLRSARPGHSEHQTGLAVDVVACDNGCGSHDGFKGTAHAQWLVDNAWRYGFVVRYEDGQTDVTGYSWEPWHLRYLGPELAVAYHDGGYRTLEGFFGLPAAPDYDS</sequence>
<dbReference type="PANTHER" id="PTHR34385:SF1">
    <property type="entry name" value="PEPTIDOGLYCAN L-ALANYL-D-GLUTAMATE ENDOPEPTIDASE CWLK"/>
    <property type="match status" value="1"/>
</dbReference>
<dbReference type="InterPro" id="IPR058193">
    <property type="entry name" value="VanY/YodJ_core_dom"/>
</dbReference>
<gene>
    <name evidence="3" type="ORF">P0Y48_12770</name>
</gene>
<dbReference type="Gene3D" id="3.30.1380.10">
    <property type="match status" value="1"/>
</dbReference>